<protein>
    <submittedName>
        <fullName evidence="5">Rop guanine nucleotide exchange factor 1</fullName>
    </submittedName>
</protein>
<dbReference type="InterPro" id="IPR038937">
    <property type="entry name" value="RopGEF"/>
</dbReference>
<dbReference type="PANTHER" id="PTHR33101:SF50">
    <property type="entry name" value="ROP GUANINE NUCLEOTIDE EXCHANGE FACTOR 1-LIKE"/>
    <property type="match status" value="1"/>
</dbReference>
<feature type="region of interest" description="Disordered" evidence="3">
    <location>
        <begin position="219"/>
        <end position="266"/>
    </location>
</feature>
<dbReference type="EMBL" id="KE344949">
    <property type="protein sequence ID" value="EXB88227.1"/>
    <property type="molecule type" value="Genomic_DNA"/>
</dbReference>
<dbReference type="FunFam" id="1.20.58.1310:FF:000002">
    <property type="entry name" value="Rop guanine nucleotide exchange factor 2"/>
    <property type="match status" value="1"/>
</dbReference>
<gene>
    <name evidence="5" type="ORF">L484_011657</name>
</gene>
<feature type="compositionally biased region" description="Polar residues" evidence="3">
    <location>
        <begin position="219"/>
        <end position="230"/>
    </location>
</feature>
<evidence type="ECO:0000313" key="6">
    <source>
        <dbReference type="Proteomes" id="UP000030645"/>
    </source>
</evidence>
<feature type="compositionally biased region" description="Basic and acidic residues" evidence="3">
    <location>
        <begin position="257"/>
        <end position="266"/>
    </location>
</feature>
<keyword evidence="1 2" id="KW-0344">Guanine-nucleotide releasing factor</keyword>
<sequence>MAINGNVLAEMEIPNVYLQNLPKSGKACLGEIIYRYMTADKFSPECLLDYLDLSSVYNTLEIANRIEAAIHIWKQKCLKRHLTLSKSRKTSWGGKVKGLASDFERNQLLANRAETLLRNLKMRFPGLPQTTLDMTKIQYNKDVGHSILESYSRVLESLAFNLMARIDDLLYVNDATKRRAAADSMCLQDHGRFGSTGLPKQKRISHSPLSVQHVSSASQIKATSLHSRNQIGGRGSPSEMTHRLVKRTTTSETEEEKFEKFSDDSK</sequence>
<evidence type="ECO:0000256" key="3">
    <source>
        <dbReference type="SAM" id="MobiDB-lite"/>
    </source>
</evidence>
<dbReference type="STRING" id="981085.W9S420"/>
<evidence type="ECO:0000313" key="5">
    <source>
        <dbReference type="EMBL" id="EXB88227.1"/>
    </source>
</evidence>
<evidence type="ECO:0000259" key="4">
    <source>
        <dbReference type="PROSITE" id="PS51334"/>
    </source>
</evidence>
<accession>W9S420</accession>
<dbReference type="InterPro" id="IPR005512">
    <property type="entry name" value="PRONE_dom"/>
</dbReference>
<reference evidence="6" key="1">
    <citation type="submission" date="2013-01" db="EMBL/GenBank/DDBJ databases">
        <title>Draft Genome Sequence of a Mulberry Tree, Morus notabilis C.K. Schneid.</title>
        <authorList>
            <person name="He N."/>
            <person name="Zhao S."/>
        </authorList>
    </citation>
    <scope>NUCLEOTIDE SEQUENCE</scope>
</reference>
<dbReference type="Gene3D" id="1.20.58.1310">
    <property type="entry name" value="PRONE domain, subdomain 2"/>
    <property type="match status" value="1"/>
</dbReference>
<dbReference type="GO" id="GO:0005085">
    <property type="term" value="F:guanyl-nucleotide exchange factor activity"/>
    <property type="evidence" value="ECO:0007669"/>
    <property type="project" value="UniProtKB-UniRule"/>
</dbReference>
<name>W9S420_9ROSA</name>
<dbReference type="Proteomes" id="UP000030645">
    <property type="component" value="Unassembled WGS sequence"/>
</dbReference>
<dbReference type="Pfam" id="PF03759">
    <property type="entry name" value="PRONE"/>
    <property type="match status" value="1"/>
</dbReference>
<dbReference type="PROSITE" id="PS51334">
    <property type="entry name" value="PRONE"/>
    <property type="match status" value="1"/>
</dbReference>
<evidence type="ECO:0000256" key="1">
    <source>
        <dbReference type="ARBA" id="ARBA00022658"/>
    </source>
</evidence>
<dbReference type="PANTHER" id="PTHR33101">
    <property type="entry name" value="ROP GUANINE NUCLEOTIDE EXCHANGE FACTOR 1"/>
    <property type="match status" value="1"/>
</dbReference>
<keyword evidence="6" id="KW-1185">Reference proteome</keyword>
<proteinExistence type="predicted"/>
<feature type="domain" description="PRONE" evidence="4">
    <location>
        <begin position="1"/>
        <end position="183"/>
    </location>
</feature>
<evidence type="ECO:0000256" key="2">
    <source>
        <dbReference type="PROSITE-ProRule" id="PRU00663"/>
    </source>
</evidence>
<dbReference type="AlphaFoldDB" id="W9S420"/>
<organism evidence="5 6">
    <name type="scientific">Morus notabilis</name>
    <dbReference type="NCBI Taxonomy" id="981085"/>
    <lineage>
        <taxon>Eukaryota</taxon>
        <taxon>Viridiplantae</taxon>
        <taxon>Streptophyta</taxon>
        <taxon>Embryophyta</taxon>
        <taxon>Tracheophyta</taxon>
        <taxon>Spermatophyta</taxon>
        <taxon>Magnoliopsida</taxon>
        <taxon>eudicotyledons</taxon>
        <taxon>Gunneridae</taxon>
        <taxon>Pentapetalae</taxon>
        <taxon>rosids</taxon>
        <taxon>fabids</taxon>
        <taxon>Rosales</taxon>
        <taxon>Moraceae</taxon>
        <taxon>Moreae</taxon>
        <taxon>Morus</taxon>
    </lineage>
</organism>